<dbReference type="InterPro" id="IPR013783">
    <property type="entry name" value="Ig-like_fold"/>
</dbReference>
<evidence type="ECO:0000256" key="1">
    <source>
        <dbReference type="ARBA" id="ARBA00008061"/>
    </source>
</evidence>
<accession>A0A146G8V2</accession>
<dbReference type="FunCoup" id="A0A146G8V2">
    <property type="interactions" value="207"/>
</dbReference>
<dbReference type="Pfam" id="PF02922">
    <property type="entry name" value="CBM_48"/>
    <property type="match status" value="1"/>
</dbReference>
<dbReference type="GO" id="GO:0005980">
    <property type="term" value="P:glycogen catabolic process"/>
    <property type="evidence" value="ECO:0007669"/>
    <property type="project" value="InterPro"/>
</dbReference>
<dbReference type="InterPro" id="IPR004193">
    <property type="entry name" value="Glyco_hydro_13_N"/>
</dbReference>
<evidence type="ECO:0000259" key="5">
    <source>
        <dbReference type="SMART" id="SM00642"/>
    </source>
</evidence>
<keyword evidence="3" id="KW-0326">Glycosidase</keyword>
<gene>
    <name evidence="6" type="ORF">TSACC_22322</name>
</gene>
<dbReference type="InterPro" id="IPR006047">
    <property type="entry name" value="GH13_cat_dom"/>
</dbReference>
<evidence type="ECO:0000256" key="4">
    <source>
        <dbReference type="SAM" id="MobiDB-lite"/>
    </source>
</evidence>
<dbReference type="NCBIfam" id="TIGR02100">
    <property type="entry name" value="glgX_debranch"/>
    <property type="match status" value="1"/>
</dbReference>
<dbReference type="SUPFAM" id="SSF51011">
    <property type="entry name" value="Glycosyl hydrolase domain"/>
    <property type="match status" value="1"/>
</dbReference>
<comment type="caution">
    <text evidence="6">The sequence shown here is derived from an EMBL/GenBank/DDBJ whole genome shotgun (WGS) entry which is preliminary data.</text>
</comment>
<dbReference type="Gene3D" id="2.60.40.10">
    <property type="entry name" value="Immunoglobulins"/>
    <property type="match status" value="1"/>
</dbReference>
<evidence type="ECO:0000256" key="2">
    <source>
        <dbReference type="ARBA" id="ARBA00022801"/>
    </source>
</evidence>
<proteinExistence type="inferred from homology"/>
<keyword evidence="2" id="KW-0378">Hydrolase</keyword>
<dbReference type="STRING" id="690879.TSACC_22322"/>
<dbReference type="SMART" id="SM00642">
    <property type="entry name" value="Aamy"/>
    <property type="match status" value="1"/>
</dbReference>
<feature type="region of interest" description="Disordered" evidence="4">
    <location>
        <begin position="477"/>
        <end position="499"/>
    </location>
</feature>
<dbReference type="CDD" id="cd11326">
    <property type="entry name" value="AmyAc_Glg_debranch"/>
    <property type="match status" value="1"/>
</dbReference>
<dbReference type="Gene3D" id="2.60.40.1180">
    <property type="entry name" value="Golgi alpha-mannosidase II"/>
    <property type="match status" value="1"/>
</dbReference>
<protein>
    <submittedName>
        <fullName evidence="6">Glycogen operon protein</fullName>
    </submittedName>
</protein>
<dbReference type="InterPro" id="IPR014756">
    <property type="entry name" value="Ig_E-set"/>
</dbReference>
<dbReference type="SUPFAM" id="SSF51445">
    <property type="entry name" value="(Trans)glycosidases"/>
    <property type="match status" value="1"/>
</dbReference>
<dbReference type="InterPro" id="IPR044505">
    <property type="entry name" value="GlgX_Isoamylase_N_E_set"/>
</dbReference>
<dbReference type="CDD" id="cd02856">
    <property type="entry name" value="E_set_GDE_Isoamylase_N"/>
    <property type="match status" value="1"/>
</dbReference>
<dbReference type="PANTHER" id="PTHR43002">
    <property type="entry name" value="GLYCOGEN DEBRANCHING ENZYME"/>
    <property type="match status" value="1"/>
</dbReference>
<dbReference type="SUPFAM" id="SSF81296">
    <property type="entry name" value="E set domains"/>
    <property type="match status" value="1"/>
</dbReference>
<dbReference type="RefSeq" id="WP_075079581.1">
    <property type="nucleotide sequence ID" value="NZ_BDCO01000002.1"/>
</dbReference>
<comment type="similarity">
    <text evidence="1">Belongs to the glycosyl hydrolase 13 family.</text>
</comment>
<dbReference type="Gene3D" id="3.20.20.80">
    <property type="entry name" value="Glycosidases"/>
    <property type="match status" value="1"/>
</dbReference>
<evidence type="ECO:0000313" key="7">
    <source>
        <dbReference type="Proteomes" id="UP000076023"/>
    </source>
</evidence>
<dbReference type="GO" id="GO:0004135">
    <property type="term" value="F:amylo-alpha-1,6-glucosidase activity"/>
    <property type="evidence" value="ECO:0007669"/>
    <property type="project" value="InterPro"/>
</dbReference>
<feature type="domain" description="Glycosyl hydrolase family 13 catalytic" evidence="5">
    <location>
        <begin position="170"/>
        <end position="580"/>
    </location>
</feature>
<dbReference type="Pfam" id="PF00128">
    <property type="entry name" value="Alpha-amylase"/>
    <property type="match status" value="1"/>
</dbReference>
<keyword evidence="7" id="KW-1185">Reference proteome</keyword>
<dbReference type="InterPro" id="IPR017853">
    <property type="entry name" value="GH"/>
</dbReference>
<sequence>MADDNKPTVWLGRSYPLGATVTPEGTNFAIFSQNATGVELCLFNGPDDTEPSARISVKERTDDVWHCFLPGIGHGQLYAYRVSGPYDPAAGHRFNDSKLLLDPYAKAIAGPIKWCDEMFAYQFGGDDADLHPDTRDNSAGMPKSVVVANGFDWNGDRKLDVPLAESVIYEVHVKGFSKLCPEIPEDIRGSYAALGSDFAIEYFTKLGVTAVELLPVHHFVNDDYLEKKGLANYWGYNSIGYFAPHWAYSSSGYLGDQVREFKEMVKRLHAAGIEVILDVVYNHTGEGNHMGPTLSFRGVDNASYYRLVGDDRRYYMDYTGCGNSLNMMHPRTLQMIMDSLRYWVQEMHVDGFRFDLASTLARELHEVNRLSAFFDIIHQDPVISRVKLIAEPWDVGEGGYQVGNFPVLWAEWNGKYRDCIRKYWKGDEGNIGEFASRLTGSSDLYQSDGKRPYASINFITAHDGFTMHDLVSYNEKHNDANQEGGSDGDSSNNSWNCGAEGPTEDTGILALRQRQIRNFLTTLLLSQGVPMISGGDEFARSQAGNNNVYCQDNELSWFSWEQSPEQHQLTEFVSRLIQFRKTHSVFRRPKFFQGRPIRGLGIKDIMWFNPDGHEMSDEEWSVGYARSMGVLLSGLGMDVRNFKGEPITDDTFVVLFNAHHEQIEFKLPRIKNSRAGWEMILDTNLPEGFLTAKTRHSAAAPIPVEARSIVVLKHGLSREKATQQVQ</sequence>
<evidence type="ECO:0000313" key="6">
    <source>
        <dbReference type="EMBL" id="GAT33901.1"/>
    </source>
</evidence>
<dbReference type="InterPro" id="IPR013780">
    <property type="entry name" value="Glyco_hydro_b"/>
</dbReference>
<dbReference type="AlphaFoldDB" id="A0A146G8V2"/>
<dbReference type="EMBL" id="BDCO01000002">
    <property type="protein sequence ID" value="GAT33901.1"/>
    <property type="molecule type" value="Genomic_DNA"/>
</dbReference>
<organism evidence="6 7">
    <name type="scientific">Terrimicrobium sacchariphilum</name>
    <dbReference type="NCBI Taxonomy" id="690879"/>
    <lineage>
        <taxon>Bacteria</taxon>
        <taxon>Pseudomonadati</taxon>
        <taxon>Verrucomicrobiota</taxon>
        <taxon>Terrimicrobiia</taxon>
        <taxon>Terrimicrobiales</taxon>
        <taxon>Terrimicrobiaceae</taxon>
        <taxon>Terrimicrobium</taxon>
    </lineage>
</organism>
<reference evidence="7" key="1">
    <citation type="journal article" date="2017" name="Genome Announc.">
        <title>Draft Genome Sequence of Terrimicrobium sacchariphilum NM-5T, a Facultative Anaerobic Soil Bacterium of the Class Spartobacteria.</title>
        <authorList>
            <person name="Qiu Y.L."/>
            <person name="Tourlousse D.M."/>
            <person name="Matsuura N."/>
            <person name="Ohashi A."/>
            <person name="Sekiguchi Y."/>
        </authorList>
    </citation>
    <scope>NUCLEOTIDE SEQUENCE [LARGE SCALE GENOMIC DNA]</scope>
    <source>
        <strain evidence="7">NM-5</strain>
    </source>
</reference>
<evidence type="ECO:0000256" key="3">
    <source>
        <dbReference type="ARBA" id="ARBA00023295"/>
    </source>
</evidence>
<dbReference type="OrthoDB" id="9761875at2"/>
<dbReference type="InParanoid" id="A0A146G8V2"/>
<dbReference type="Proteomes" id="UP000076023">
    <property type="component" value="Unassembled WGS sequence"/>
</dbReference>
<dbReference type="InterPro" id="IPR011837">
    <property type="entry name" value="Glycogen_debranch_GlgX"/>
</dbReference>
<name>A0A146G8V2_TERSA</name>